<dbReference type="AlphaFoldDB" id="A0A5N5FN64"/>
<sequence>MSTAGATMVCQTLKVVAMPSIFGMLSNLGLYGCMCLAVLENVVFDDHNREVDYSEKSVTGCD</sequence>
<dbReference type="Proteomes" id="UP000327157">
    <property type="component" value="Chromosome 16"/>
</dbReference>
<keyword evidence="1" id="KW-0812">Transmembrane</keyword>
<proteinExistence type="predicted"/>
<comment type="caution">
    <text evidence="2">The sequence shown here is derived from an EMBL/GenBank/DDBJ whole genome shotgun (WGS) entry which is preliminary data.</text>
</comment>
<keyword evidence="4" id="KW-1185">Reference proteome</keyword>
<reference evidence="2 4" key="1">
    <citation type="submission" date="2019-09" db="EMBL/GenBank/DDBJ databases">
        <authorList>
            <person name="Ou C."/>
        </authorList>
    </citation>
    <scope>NUCLEOTIDE SEQUENCE [LARGE SCALE GENOMIC DNA]</scope>
    <source>
        <strain evidence="2">S2</strain>
        <tissue evidence="2">Leaf</tissue>
    </source>
</reference>
<evidence type="ECO:0000256" key="1">
    <source>
        <dbReference type="SAM" id="Phobius"/>
    </source>
</evidence>
<dbReference type="EMBL" id="SMOL01000160">
    <property type="protein sequence ID" value="KAB2624107.1"/>
    <property type="molecule type" value="Genomic_DNA"/>
</dbReference>
<feature type="transmembrane region" description="Helical" evidence="1">
    <location>
        <begin position="20"/>
        <end position="39"/>
    </location>
</feature>
<evidence type="ECO:0000313" key="2">
    <source>
        <dbReference type="EMBL" id="KAB2604598.1"/>
    </source>
</evidence>
<accession>A0A5N5FN64</accession>
<keyword evidence="1" id="KW-0472">Membrane</keyword>
<reference evidence="2 4" key="2">
    <citation type="submission" date="2019-11" db="EMBL/GenBank/DDBJ databases">
        <title>A de novo genome assembly of a pear dwarfing rootstock.</title>
        <authorList>
            <person name="Wang F."/>
            <person name="Wang J."/>
            <person name="Li S."/>
            <person name="Zhang Y."/>
            <person name="Fang M."/>
            <person name="Ma L."/>
            <person name="Zhao Y."/>
            <person name="Jiang S."/>
        </authorList>
    </citation>
    <scope>NUCLEOTIDE SEQUENCE [LARGE SCALE GENOMIC DNA]</scope>
    <source>
        <strain evidence="2">S2</strain>
        <tissue evidence="2">Leaf</tissue>
    </source>
</reference>
<keyword evidence="1" id="KW-1133">Transmembrane helix</keyword>
<gene>
    <name evidence="3" type="ORF">D8674_015767</name>
    <name evidence="2" type="ORF">D8674_042906</name>
</gene>
<organism evidence="2 4">
    <name type="scientific">Pyrus ussuriensis x Pyrus communis</name>
    <dbReference type="NCBI Taxonomy" id="2448454"/>
    <lineage>
        <taxon>Eukaryota</taxon>
        <taxon>Viridiplantae</taxon>
        <taxon>Streptophyta</taxon>
        <taxon>Embryophyta</taxon>
        <taxon>Tracheophyta</taxon>
        <taxon>Spermatophyta</taxon>
        <taxon>Magnoliopsida</taxon>
        <taxon>eudicotyledons</taxon>
        <taxon>Gunneridae</taxon>
        <taxon>Pentapetalae</taxon>
        <taxon>rosids</taxon>
        <taxon>fabids</taxon>
        <taxon>Rosales</taxon>
        <taxon>Rosaceae</taxon>
        <taxon>Amygdaloideae</taxon>
        <taxon>Maleae</taxon>
        <taxon>Pyrus</taxon>
    </lineage>
</organism>
<dbReference type="EMBL" id="SMOL01000603">
    <property type="protein sequence ID" value="KAB2604598.1"/>
    <property type="molecule type" value="Genomic_DNA"/>
</dbReference>
<protein>
    <submittedName>
        <fullName evidence="2">Uncharacterized protein</fullName>
    </submittedName>
</protein>
<evidence type="ECO:0000313" key="4">
    <source>
        <dbReference type="Proteomes" id="UP000327157"/>
    </source>
</evidence>
<evidence type="ECO:0000313" key="3">
    <source>
        <dbReference type="EMBL" id="KAB2624107.1"/>
    </source>
</evidence>
<name>A0A5N5FN64_9ROSA</name>